<reference evidence="1" key="1">
    <citation type="submission" date="2018-04" db="EMBL/GenBank/DDBJ databases">
        <title>Transcriptome of Schizaphis graminum biotype I.</title>
        <authorList>
            <person name="Scully E.D."/>
            <person name="Geib S.M."/>
            <person name="Palmer N.A."/>
            <person name="Koch K."/>
            <person name="Bradshaw J."/>
            <person name="Heng-Moss T."/>
            <person name="Sarath G."/>
        </authorList>
    </citation>
    <scope>NUCLEOTIDE SEQUENCE</scope>
</reference>
<proteinExistence type="predicted"/>
<dbReference type="AlphaFoldDB" id="A0A2S2NTC9"/>
<gene>
    <name evidence="1" type="ORF">g.34039</name>
</gene>
<organism evidence="1">
    <name type="scientific">Schizaphis graminum</name>
    <name type="common">Green bug aphid</name>
    <dbReference type="NCBI Taxonomy" id="13262"/>
    <lineage>
        <taxon>Eukaryota</taxon>
        <taxon>Metazoa</taxon>
        <taxon>Ecdysozoa</taxon>
        <taxon>Arthropoda</taxon>
        <taxon>Hexapoda</taxon>
        <taxon>Insecta</taxon>
        <taxon>Pterygota</taxon>
        <taxon>Neoptera</taxon>
        <taxon>Paraneoptera</taxon>
        <taxon>Hemiptera</taxon>
        <taxon>Sternorrhyncha</taxon>
        <taxon>Aphidomorpha</taxon>
        <taxon>Aphidoidea</taxon>
        <taxon>Aphididae</taxon>
        <taxon>Aphidini</taxon>
        <taxon>Schizaphis</taxon>
    </lineage>
</organism>
<sequence length="133" mass="15677">MVVVLLQNQSNDMYMMRYTYYYNIAICPVICHQISYQDSCDTRCYFMDITSCRDDLGNSSTGPWPVYASVTSLRVDRFSEKSRLRTTARLISHAHTHIHTCNLYKVRARLFARARHNTHVILLHDDTRVLYYT</sequence>
<evidence type="ECO:0000313" key="1">
    <source>
        <dbReference type="EMBL" id="MBY20463.1"/>
    </source>
</evidence>
<dbReference type="EMBL" id="GGMR01007844">
    <property type="protein sequence ID" value="MBY20463.1"/>
    <property type="molecule type" value="Transcribed_RNA"/>
</dbReference>
<accession>A0A2S2NTC9</accession>
<protein>
    <submittedName>
        <fullName evidence="1">Uncharacterized protein</fullName>
    </submittedName>
</protein>
<name>A0A2S2NTC9_SCHGA</name>